<dbReference type="Pfam" id="PF00561">
    <property type="entry name" value="Abhydrolase_1"/>
    <property type="match status" value="1"/>
</dbReference>
<evidence type="ECO:0000313" key="2">
    <source>
        <dbReference type="EMBL" id="KAB0636412.1"/>
    </source>
</evidence>
<gene>
    <name evidence="2" type="ORF">F7R25_19545</name>
</gene>
<sequence>MLAPFPRRKRMTLIPDESNPFRIGARPVRTMQLDGGILAAQVGSEPPAVIVLNGGQAFVSKPTSRRLRRDLRRVAGILPPGTPFVLLGYPDKPGTQYRIADIAEHVARGIAAHWRCTTLIGISFGGVVAARIAAAHPERVSRLGLVSSAHRLAPDGCRLIEQQIVHTTRSDFVRLLETMSGCFRAGWRNMLLRAALLGRRRHVASSVNERHVIVRTLRALRDDARDDSPWPRRIRADTLIVGGADDPIFAEAARETSAWVPSVTHHALPGEGHMVMIERRRQVARLVRNWLDPRS</sequence>
<dbReference type="SUPFAM" id="SSF53474">
    <property type="entry name" value="alpha/beta-Hydrolases"/>
    <property type="match status" value="1"/>
</dbReference>
<proteinExistence type="predicted"/>
<dbReference type="Proteomes" id="UP000473470">
    <property type="component" value="Unassembled WGS sequence"/>
</dbReference>
<organism evidence="2 3">
    <name type="scientific">Burkholderia stagnalis</name>
    <dbReference type="NCBI Taxonomy" id="1503054"/>
    <lineage>
        <taxon>Bacteria</taxon>
        <taxon>Pseudomonadati</taxon>
        <taxon>Pseudomonadota</taxon>
        <taxon>Betaproteobacteria</taxon>
        <taxon>Burkholderiales</taxon>
        <taxon>Burkholderiaceae</taxon>
        <taxon>Burkholderia</taxon>
        <taxon>Burkholderia cepacia complex</taxon>
    </lineage>
</organism>
<dbReference type="AlphaFoldDB" id="A0A6L3MU36"/>
<dbReference type="InterPro" id="IPR000073">
    <property type="entry name" value="AB_hydrolase_1"/>
</dbReference>
<evidence type="ECO:0000313" key="3">
    <source>
        <dbReference type="Proteomes" id="UP000473470"/>
    </source>
</evidence>
<reference evidence="2 3" key="1">
    <citation type="submission" date="2019-09" db="EMBL/GenBank/DDBJ databases">
        <title>Draft genome sequences of 48 bacterial type strains from the CCUG.</title>
        <authorList>
            <person name="Tunovic T."/>
            <person name="Pineiro-Iglesias B."/>
            <person name="Unosson C."/>
            <person name="Inganas E."/>
            <person name="Ohlen M."/>
            <person name="Cardew S."/>
            <person name="Jensie-Markopoulos S."/>
            <person name="Salva-Serra F."/>
            <person name="Jaen-Luchoro D."/>
            <person name="Karlsson R."/>
            <person name="Svensson-Stadler L."/>
            <person name="Chun J."/>
            <person name="Moore E."/>
        </authorList>
    </citation>
    <scope>NUCLEOTIDE SEQUENCE [LARGE SCALE GENOMIC DNA]</scope>
    <source>
        <strain evidence="2 3">CCUG 65686</strain>
    </source>
</reference>
<comment type="caution">
    <text evidence="2">The sequence shown here is derived from an EMBL/GenBank/DDBJ whole genome shotgun (WGS) entry which is preliminary data.</text>
</comment>
<dbReference type="PRINTS" id="PR00111">
    <property type="entry name" value="ABHYDROLASE"/>
</dbReference>
<evidence type="ECO:0000259" key="1">
    <source>
        <dbReference type="Pfam" id="PF00561"/>
    </source>
</evidence>
<dbReference type="RefSeq" id="WP_081063069.1">
    <property type="nucleotide sequence ID" value="NZ_CABVPM010000024.1"/>
</dbReference>
<name>A0A6L3MU36_9BURK</name>
<dbReference type="GO" id="GO:0016787">
    <property type="term" value="F:hydrolase activity"/>
    <property type="evidence" value="ECO:0007669"/>
    <property type="project" value="UniProtKB-KW"/>
</dbReference>
<keyword evidence="2" id="KW-0378">Hydrolase</keyword>
<feature type="domain" description="AB hydrolase-1" evidence="1">
    <location>
        <begin position="92"/>
        <end position="278"/>
    </location>
</feature>
<dbReference type="InterPro" id="IPR050228">
    <property type="entry name" value="Carboxylesterase_BioH"/>
</dbReference>
<dbReference type="PANTHER" id="PTHR43194">
    <property type="entry name" value="HYDROLASE ALPHA/BETA FOLD FAMILY"/>
    <property type="match status" value="1"/>
</dbReference>
<accession>A0A6L3MU36</accession>
<dbReference type="EMBL" id="VZOK01000028">
    <property type="protein sequence ID" value="KAB0636412.1"/>
    <property type="molecule type" value="Genomic_DNA"/>
</dbReference>
<protein>
    <submittedName>
        <fullName evidence="2">Alpha/beta fold hydrolase</fullName>
    </submittedName>
</protein>
<dbReference type="PANTHER" id="PTHR43194:SF5">
    <property type="entry name" value="PIMELOYL-[ACYL-CARRIER PROTEIN] METHYL ESTER ESTERASE"/>
    <property type="match status" value="1"/>
</dbReference>
<dbReference type="Gene3D" id="3.40.50.1820">
    <property type="entry name" value="alpha/beta hydrolase"/>
    <property type="match status" value="1"/>
</dbReference>
<dbReference type="InterPro" id="IPR029058">
    <property type="entry name" value="AB_hydrolase_fold"/>
</dbReference>